<dbReference type="Gene3D" id="1.10.3860.10">
    <property type="entry name" value="Sodium:dicarboxylate symporter"/>
    <property type="match status" value="1"/>
</dbReference>
<keyword evidence="5 8" id="KW-1133">Transmembrane helix</keyword>
<name>A0ABT4TQS2_9ACTN</name>
<evidence type="ECO:0000313" key="10">
    <source>
        <dbReference type="Proteomes" id="UP001165685"/>
    </source>
</evidence>
<reference evidence="9" key="1">
    <citation type="submission" date="2023-01" db="EMBL/GenBank/DDBJ databases">
        <title>Draft genome sequence of Nocardiopsis sp. LSu2-4 isolated from halophytes.</title>
        <authorList>
            <person name="Duangmal K."/>
            <person name="Chantavorakit T."/>
        </authorList>
    </citation>
    <scope>NUCLEOTIDE SEQUENCE</scope>
    <source>
        <strain evidence="9">LSu2-4</strain>
    </source>
</reference>
<feature type="transmembrane region" description="Helical" evidence="8">
    <location>
        <begin position="95"/>
        <end position="117"/>
    </location>
</feature>
<dbReference type="PANTHER" id="PTHR42865:SF7">
    <property type="entry name" value="PROTON_GLUTAMATE-ASPARTATE SYMPORTER"/>
    <property type="match status" value="1"/>
</dbReference>
<gene>
    <name evidence="9" type="ORF">O4U47_19585</name>
</gene>
<feature type="transmembrane region" description="Helical" evidence="8">
    <location>
        <begin position="242"/>
        <end position="261"/>
    </location>
</feature>
<dbReference type="Pfam" id="PF00375">
    <property type="entry name" value="SDF"/>
    <property type="match status" value="1"/>
</dbReference>
<evidence type="ECO:0000256" key="7">
    <source>
        <dbReference type="SAM" id="MobiDB-lite"/>
    </source>
</evidence>
<protein>
    <submittedName>
        <fullName evidence="9">Dicarboxylate/amino acid:cation symporter</fullName>
    </submittedName>
</protein>
<feature type="transmembrane region" description="Helical" evidence="8">
    <location>
        <begin position="159"/>
        <end position="177"/>
    </location>
</feature>
<feature type="transmembrane region" description="Helical" evidence="8">
    <location>
        <begin position="20"/>
        <end position="39"/>
    </location>
</feature>
<keyword evidence="2" id="KW-0813">Transport</keyword>
<feature type="transmembrane region" description="Helical" evidence="8">
    <location>
        <begin position="198"/>
        <end position="222"/>
    </location>
</feature>
<evidence type="ECO:0000256" key="4">
    <source>
        <dbReference type="ARBA" id="ARBA00022692"/>
    </source>
</evidence>
<keyword evidence="3" id="KW-1003">Cell membrane</keyword>
<evidence type="ECO:0000256" key="3">
    <source>
        <dbReference type="ARBA" id="ARBA00022475"/>
    </source>
</evidence>
<accession>A0ABT4TQS2</accession>
<evidence type="ECO:0000256" key="6">
    <source>
        <dbReference type="ARBA" id="ARBA00023136"/>
    </source>
</evidence>
<dbReference type="InterPro" id="IPR001991">
    <property type="entry name" value="Na-dicarboxylate_symporter"/>
</dbReference>
<comment type="subcellular location">
    <subcellularLocation>
        <location evidence="1">Cell membrane</location>
        <topology evidence="1">Multi-pass membrane protein</topology>
    </subcellularLocation>
</comment>
<sequence>MSPQSERRSLWRSYLEFPLIWKLAIALVAGLAAGLALNALGGAALTGAVRQVLEVLGQIFLRLLQMLVFPLIISTLIAGVSSVTPQRLGRIGFKVFLFYLATSAFAITIGLVLALIVSPGAGLSMPGDGEEAAERPPLSETLLNIVPDNPFQALVDGNVLAIMLMAIVFGLALTFMTGSDDERVRGLGLFLRRGVDGAVELVFLVIRGVLQYAPVGVFALIAGVMADTGVAAILPLAKLTGVVYFAIALQIGVYVLLLLAFRANVRRFFGAAKDPMLTAFVTRSSSGTLPVSSRAAEKMGVHEGVYGFSLPLGATINMDGTAIYVGAATVFVANIAGVDLTFGQILTVVAVGVLASVGTAGVPGAGLIMLSMTVTSTGLPMAPVALVAGIDAILDMARTMCNVTGDLTGTRIIAGTEKGMLEDPDAPQDPQGAADEPGAGVGAPPGEGPDTAPEVASAAEGGGSAEGADKGGTA</sequence>
<feature type="transmembrane region" description="Helical" evidence="8">
    <location>
        <begin position="322"/>
        <end position="355"/>
    </location>
</feature>
<feature type="transmembrane region" description="Helical" evidence="8">
    <location>
        <begin position="367"/>
        <end position="390"/>
    </location>
</feature>
<evidence type="ECO:0000256" key="2">
    <source>
        <dbReference type="ARBA" id="ARBA00022448"/>
    </source>
</evidence>
<evidence type="ECO:0000256" key="8">
    <source>
        <dbReference type="SAM" id="Phobius"/>
    </source>
</evidence>
<keyword evidence="10" id="KW-1185">Reference proteome</keyword>
<evidence type="ECO:0000256" key="5">
    <source>
        <dbReference type="ARBA" id="ARBA00022989"/>
    </source>
</evidence>
<dbReference type="Proteomes" id="UP001165685">
    <property type="component" value="Unassembled WGS sequence"/>
</dbReference>
<dbReference type="SUPFAM" id="SSF118215">
    <property type="entry name" value="Proton glutamate symport protein"/>
    <property type="match status" value="1"/>
</dbReference>
<keyword evidence="6 8" id="KW-0472">Membrane</keyword>
<organism evidence="9 10">
    <name type="scientific">Nocardiopsis suaedae</name>
    <dbReference type="NCBI Taxonomy" id="3018444"/>
    <lineage>
        <taxon>Bacteria</taxon>
        <taxon>Bacillati</taxon>
        <taxon>Actinomycetota</taxon>
        <taxon>Actinomycetes</taxon>
        <taxon>Streptosporangiales</taxon>
        <taxon>Nocardiopsidaceae</taxon>
        <taxon>Nocardiopsis</taxon>
    </lineage>
</organism>
<dbReference type="EMBL" id="JAQFWP010000040">
    <property type="protein sequence ID" value="MDA2806721.1"/>
    <property type="molecule type" value="Genomic_DNA"/>
</dbReference>
<comment type="caution">
    <text evidence="9">The sequence shown here is derived from an EMBL/GenBank/DDBJ whole genome shotgun (WGS) entry which is preliminary data.</text>
</comment>
<evidence type="ECO:0000313" key="9">
    <source>
        <dbReference type="EMBL" id="MDA2806721.1"/>
    </source>
</evidence>
<dbReference type="PANTHER" id="PTHR42865">
    <property type="entry name" value="PROTON/GLUTAMATE-ASPARTATE SYMPORTER"/>
    <property type="match status" value="1"/>
</dbReference>
<dbReference type="RefSeq" id="WP_270679357.1">
    <property type="nucleotide sequence ID" value="NZ_JAQFWP010000040.1"/>
</dbReference>
<dbReference type="PRINTS" id="PR00173">
    <property type="entry name" value="EDTRNSPORT"/>
</dbReference>
<evidence type="ECO:0000256" key="1">
    <source>
        <dbReference type="ARBA" id="ARBA00004651"/>
    </source>
</evidence>
<feature type="transmembrane region" description="Helical" evidence="8">
    <location>
        <begin position="59"/>
        <end position="83"/>
    </location>
</feature>
<keyword evidence="4 8" id="KW-0812">Transmembrane</keyword>
<proteinExistence type="predicted"/>
<dbReference type="InterPro" id="IPR036458">
    <property type="entry name" value="Na:dicarbo_symporter_sf"/>
</dbReference>
<feature type="region of interest" description="Disordered" evidence="7">
    <location>
        <begin position="420"/>
        <end position="474"/>
    </location>
</feature>